<protein>
    <submittedName>
        <fullName evidence="1">Uncharacterized protein</fullName>
    </submittedName>
</protein>
<keyword evidence="2" id="KW-1185">Reference proteome</keyword>
<reference evidence="1 2" key="1">
    <citation type="submission" date="2016-06" db="EMBL/GenBank/DDBJ databases">
        <authorList>
            <person name="Kjaerup R.B."/>
            <person name="Dalgaard T.S."/>
            <person name="Juul-Madsen H.R."/>
        </authorList>
    </citation>
    <scope>NUCLEOTIDE SEQUENCE [LARGE SCALE GENOMIC DNA]</scope>
</reference>
<organism evidence="1 2">
    <name type="scientific">Zymoseptoria tritici (strain ST99CH_3D7)</name>
    <dbReference type="NCBI Taxonomy" id="1276538"/>
    <lineage>
        <taxon>Eukaryota</taxon>
        <taxon>Fungi</taxon>
        <taxon>Dikarya</taxon>
        <taxon>Ascomycota</taxon>
        <taxon>Pezizomycotina</taxon>
        <taxon>Dothideomycetes</taxon>
        <taxon>Dothideomycetidae</taxon>
        <taxon>Mycosphaerellales</taxon>
        <taxon>Mycosphaerellaceae</taxon>
        <taxon>Zymoseptoria</taxon>
    </lineage>
</organism>
<dbReference type="Proteomes" id="UP000215127">
    <property type="component" value="Chromosome 5"/>
</dbReference>
<evidence type="ECO:0000313" key="1">
    <source>
        <dbReference type="EMBL" id="SMQ50521.1"/>
    </source>
</evidence>
<name>A0A1X7RTJ7_ZYMT9</name>
<dbReference type="EMBL" id="LT853696">
    <property type="protein sequence ID" value="SMQ50521.1"/>
    <property type="molecule type" value="Genomic_DNA"/>
</dbReference>
<evidence type="ECO:0000313" key="2">
    <source>
        <dbReference type="Proteomes" id="UP000215127"/>
    </source>
</evidence>
<proteinExistence type="predicted"/>
<accession>A0A1X7RTJ7</accession>
<sequence length="114" mass="12804">MPIQNILPTGQLVTFFAVCCTADFTLKAINTFLTLIHARDRRSRIIPFPYNLTLIHDLSLSFPSATSSLTGEDLAFVLRAPFADMSYRDIRRTLQHHVADTGSQVATNLLPRTR</sequence>
<dbReference type="AlphaFoldDB" id="A0A1X7RTJ7"/>
<gene>
    <name evidence="1" type="ORF">ZT3D7_G5674</name>
</gene>